<keyword evidence="3" id="KW-1185">Reference proteome</keyword>
<keyword evidence="1" id="KW-0732">Signal</keyword>
<proteinExistence type="predicted"/>
<organism evidence="2 3">
    <name type="scientific">Zymoseptoria tritici (strain ST99CH_3D7)</name>
    <dbReference type="NCBI Taxonomy" id="1276538"/>
    <lineage>
        <taxon>Eukaryota</taxon>
        <taxon>Fungi</taxon>
        <taxon>Dikarya</taxon>
        <taxon>Ascomycota</taxon>
        <taxon>Pezizomycotina</taxon>
        <taxon>Dothideomycetes</taxon>
        <taxon>Dothideomycetidae</taxon>
        <taxon>Mycosphaerellales</taxon>
        <taxon>Mycosphaerellaceae</taxon>
        <taxon>Zymoseptoria</taxon>
    </lineage>
</organism>
<name>A0A1X7S9B2_ZYMT9</name>
<dbReference type="AlphaFoldDB" id="A0A1X7S9B2"/>
<sequence length="105" mass="11003">MKLAAVISTVLLGAVPVLAGYRPGHGPTGRWFKGTRAWCQGLPDGGGDPIGDACRGVKIDTVPGVKGTCCLRNERDSNFMNYLCNSYDGGTNGHVYRSDNGPGSC</sequence>
<feature type="chain" id="PRO_5010857457" evidence="1">
    <location>
        <begin position="20"/>
        <end position="105"/>
    </location>
</feature>
<reference evidence="2 3" key="1">
    <citation type="submission" date="2016-06" db="EMBL/GenBank/DDBJ databases">
        <authorList>
            <person name="Kjaerup R.B."/>
            <person name="Dalgaard T.S."/>
            <person name="Juul-Madsen H.R."/>
        </authorList>
    </citation>
    <scope>NUCLEOTIDE SEQUENCE [LARGE SCALE GENOMIC DNA]</scope>
</reference>
<evidence type="ECO:0000313" key="3">
    <source>
        <dbReference type="Proteomes" id="UP000215127"/>
    </source>
</evidence>
<dbReference type="Proteomes" id="UP000215127">
    <property type="component" value="Chromosome 13"/>
</dbReference>
<feature type="signal peptide" evidence="1">
    <location>
        <begin position="1"/>
        <end position="19"/>
    </location>
</feature>
<evidence type="ECO:0000256" key="1">
    <source>
        <dbReference type="SAM" id="SignalP"/>
    </source>
</evidence>
<evidence type="ECO:0000313" key="2">
    <source>
        <dbReference type="EMBL" id="SMQ56258.1"/>
    </source>
</evidence>
<accession>A0A1X7S9B2</accession>
<dbReference type="EMBL" id="LT853704">
    <property type="protein sequence ID" value="SMQ56258.1"/>
    <property type="molecule type" value="Genomic_DNA"/>
</dbReference>
<protein>
    <submittedName>
        <fullName evidence="2">Uncharacterized protein</fullName>
    </submittedName>
</protein>
<gene>
    <name evidence="2" type="ORF">ZT3D7_G11413</name>
</gene>